<proteinExistence type="predicted"/>
<comment type="caution">
    <text evidence="1">The sequence shown here is derived from an EMBL/GenBank/DDBJ whole genome shotgun (WGS) entry which is preliminary data.</text>
</comment>
<dbReference type="OrthoDB" id="410679at2759"/>
<dbReference type="EMBL" id="CAJNIZ010000913">
    <property type="protein sequence ID" value="CAE7178301.1"/>
    <property type="molecule type" value="Genomic_DNA"/>
</dbReference>
<dbReference type="Proteomes" id="UP000649617">
    <property type="component" value="Unassembled WGS sequence"/>
</dbReference>
<protein>
    <submittedName>
        <fullName evidence="1">Uncharacterized protein</fullName>
    </submittedName>
</protein>
<accession>A0A812IW06</accession>
<evidence type="ECO:0000313" key="2">
    <source>
        <dbReference type="Proteomes" id="UP000649617"/>
    </source>
</evidence>
<reference evidence="1" key="1">
    <citation type="submission" date="2021-02" db="EMBL/GenBank/DDBJ databases">
        <authorList>
            <person name="Dougan E. K."/>
            <person name="Rhodes N."/>
            <person name="Thang M."/>
            <person name="Chan C."/>
        </authorList>
    </citation>
    <scope>NUCLEOTIDE SEQUENCE</scope>
</reference>
<sequence length="535" mass="60527">MYDIEPVIRHAGKDVICPRDGKLGAAYVDVAEDPHAGRATCMLSYTWGYEVHTISSALMTHCRRLRENPQQIRVWICAFCVNQWRVQEAVAQGAKVPFEFFQAEFADKVKSIGKILALITPWDNPLYLTRAWTIFECYMGSADEHIDFKFILPESDEKSFSEVLRRDSAISTLSAIFKAISELRVQKAQAHYTDDRRNVMKVLTGSALDERQLDALLEDRLEGADELAVEEACKEINLHVVRKLHERFIDSGLGVLELEVDRCLTGFSQIGWMCNQIGMYDEGLQSLNTGIDTARAFYGASSKMSESNALALIGLLRAKAKLLTYRGSRSKASNQQAFEEDFDNAYKLYWQAKELLEENHLSTISTHYAEVLGDLSIWHGKKGDVGAAIDMGLLAKKAFEDSHWTETAMYGNILKSIGISYHLRARAWSSKAQLSMSEGSETSVETSACEDYRLAGDMYAQSEALFIRIAQNRNPWYLDLLTQRGKLLAEQGRQEDARKKFLSAKRQFEALGLQKSPQYDEVQELLAQDDDYFSM</sequence>
<keyword evidence="2" id="KW-1185">Reference proteome</keyword>
<gene>
    <name evidence="1" type="ORF">SPIL2461_LOCUS972</name>
</gene>
<dbReference type="InterPro" id="IPR011990">
    <property type="entry name" value="TPR-like_helical_dom_sf"/>
</dbReference>
<evidence type="ECO:0000313" key="1">
    <source>
        <dbReference type="EMBL" id="CAE7178301.1"/>
    </source>
</evidence>
<name>A0A812IW06_SYMPI</name>
<organism evidence="1 2">
    <name type="scientific">Symbiodinium pilosum</name>
    <name type="common">Dinoflagellate</name>
    <dbReference type="NCBI Taxonomy" id="2952"/>
    <lineage>
        <taxon>Eukaryota</taxon>
        <taxon>Sar</taxon>
        <taxon>Alveolata</taxon>
        <taxon>Dinophyceae</taxon>
        <taxon>Suessiales</taxon>
        <taxon>Symbiodiniaceae</taxon>
        <taxon>Symbiodinium</taxon>
    </lineage>
</organism>
<dbReference type="AlphaFoldDB" id="A0A812IW06"/>
<dbReference type="Gene3D" id="1.25.40.10">
    <property type="entry name" value="Tetratricopeptide repeat domain"/>
    <property type="match status" value="1"/>
</dbReference>